<feature type="region of interest" description="Disordered" evidence="6">
    <location>
        <begin position="321"/>
        <end position="393"/>
    </location>
</feature>
<organism evidence="8 9">
    <name type="scientific">Sphingomonas immobilis</name>
    <dbReference type="NCBI Taxonomy" id="3063997"/>
    <lineage>
        <taxon>Bacteria</taxon>
        <taxon>Pseudomonadati</taxon>
        <taxon>Pseudomonadota</taxon>
        <taxon>Alphaproteobacteria</taxon>
        <taxon>Sphingomonadales</taxon>
        <taxon>Sphingomonadaceae</taxon>
        <taxon>Sphingomonas</taxon>
    </lineage>
</organism>
<evidence type="ECO:0000256" key="5">
    <source>
        <dbReference type="RuleBase" id="RU362028"/>
    </source>
</evidence>
<dbReference type="EMBL" id="JAUQSZ010000018">
    <property type="protein sequence ID" value="MDO7844668.1"/>
    <property type="molecule type" value="Genomic_DNA"/>
</dbReference>
<dbReference type="InterPro" id="IPR006224">
    <property type="entry name" value="PsdUridine_synth_RluA-like_CS"/>
</dbReference>
<dbReference type="CDD" id="cd02869">
    <property type="entry name" value="PseudoU_synth_RluA_like"/>
    <property type="match status" value="1"/>
</dbReference>
<dbReference type="SUPFAM" id="SSF55120">
    <property type="entry name" value="Pseudouridine synthase"/>
    <property type="match status" value="1"/>
</dbReference>
<protein>
    <recommendedName>
        <fullName evidence="5">Pseudouridine synthase</fullName>
        <ecNumber evidence="5">5.4.99.-</ecNumber>
    </recommendedName>
</protein>
<gene>
    <name evidence="8" type="ORF">Q5H94_20215</name>
</gene>
<feature type="domain" description="Pseudouridine synthase RsuA/RluA-like" evidence="7">
    <location>
        <begin position="105"/>
        <end position="254"/>
    </location>
</feature>
<comment type="catalytic activity">
    <reaction evidence="3">
        <text>uridine(1911/1915/1917) in 23S rRNA = pseudouridine(1911/1915/1917) in 23S rRNA</text>
        <dbReference type="Rhea" id="RHEA:42524"/>
        <dbReference type="Rhea" id="RHEA-COMP:10097"/>
        <dbReference type="Rhea" id="RHEA-COMP:10098"/>
        <dbReference type="ChEBI" id="CHEBI:65314"/>
        <dbReference type="ChEBI" id="CHEBI:65315"/>
        <dbReference type="EC" id="5.4.99.23"/>
    </reaction>
</comment>
<evidence type="ECO:0000313" key="8">
    <source>
        <dbReference type="EMBL" id="MDO7844668.1"/>
    </source>
</evidence>
<evidence type="ECO:0000256" key="6">
    <source>
        <dbReference type="SAM" id="MobiDB-lite"/>
    </source>
</evidence>
<reference evidence="8" key="1">
    <citation type="submission" date="2023-07" db="EMBL/GenBank/DDBJ databases">
        <authorList>
            <person name="Kim M.K."/>
        </authorList>
    </citation>
    <scope>NUCLEOTIDE SEQUENCE</scope>
    <source>
        <strain evidence="8">CA1-15</strain>
    </source>
</reference>
<accession>A0ABT9A555</accession>
<evidence type="ECO:0000259" key="7">
    <source>
        <dbReference type="Pfam" id="PF00849"/>
    </source>
</evidence>
<comment type="similarity">
    <text evidence="1 5">Belongs to the pseudouridine synthase RluA family.</text>
</comment>
<evidence type="ECO:0000256" key="4">
    <source>
        <dbReference type="PROSITE-ProRule" id="PRU00182"/>
    </source>
</evidence>
<dbReference type="InterPro" id="IPR020103">
    <property type="entry name" value="PsdUridine_synth_cat_dom_sf"/>
</dbReference>
<dbReference type="PROSITE" id="PS01129">
    <property type="entry name" value="PSI_RLU"/>
    <property type="match status" value="1"/>
</dbReference>
<feature type="compositionally biased region" description="Basic residues" evidence="6">
    <location>
        <begin position="376"/>
        <end position="393"/>
    </location>
</feature>
<keyword evidence="9" id="KW-1185">Reference proteome</keyword>
<dbReference type="Pfam" id="PF00849">
    <property type="entry name" value="PseudoU_synth_2"/>
    <property type="match status" value="1"/>
</dbReference>
<dbReference type="GO" id="GO:0016853">
    <property type="term" value="F:isomerase activity"/>
    <property type="evidence" value="ECO:0007669"/>
    <property type="project" value="UniProtKB-KW"/>
</dbReference>
<dbReference type="EC" id="5.4.99.-" evidence="5"/>
<keyword evidence="4" id="KW-0694">RNA-binding</keyword>
<dbReference type="CDD" id="cd00165">
    <property type="entry name" value="S4"/>
    <property type="match status" value="1"/>
</dbReference>
<comment type="function">
    <text evidence="5">Responsible for synthesis of pseudouridine from uracil.</text>
</comment>
<dbReference type="SUPFAM" id="SSF55174">
    <property type="entry name" value="Alpha-L RNA-binding motif"/>
    <property type="match status" value="1"/>
</dbReference>
<dbReference type="RefSeq" id="WP_304563063.1">
    <property type="nucleotide sequence ID" value="NZ_JAUQSZ010000018.1"/>
</dbReference>
<dbReference type="Proteomes" id="UP001176468">
    <property type="component" value="Unassembled WGS sequence"/>
</dbReference>
<evidence type="ECO:0000256" key="2">
    <source>
        <dbReference type="ARBA" id="ARBA00023235"/>
    </source>
</evidence>
<name>A0ABT9A555_9SPHN</name>
<dbReference type="InterPro" id="IPR050188">
    <property type="entry name" value="RluA_PseudoU_synthase"/>
</dbReference>
<sequence length="393" mass="42816">MSEQDVRTFKVDADDDGIRLDRWFKRHQPDTSFTTVAKWARTGQLRVDGARAKPGDHIKAGQSIRVPPAEALKPDAPKKRERLALSDDEIAFARELVIHKDAQAIVLNKPPGLATQGGTKTTEHVDGLLDALQDDYEGRPKLVHRLDKDTSGALLIARTSRAAASFAKSFSSRTARKVYWALVVGVPSIEDGMIELPIGKQPGSGGEKMHVDEAEGSPARSRYRVIEMAGTTCAWVELIPYTGRTHQLRVHMAAIGHPIVGDGKYGGQAAFLTGGISRKMHLHSRSLRIDHPDGGVVDVKAELPRHFAESLKQLGFEEMLGDTMPLDSPPPPSKAVKKQQAKQHAKTVRKERKGERRSRGSTPSKPGAKAGPKPGAKPRPKAPAKPGPKRPAR</sequence>
<feature type="compositionally biased region" description="Low complexity" evidence="6">
    <location>
        <begin position="365"/>
        <end position="374"/>
    </location>
</feature>
<evidence type="ECO:0000256" key="1">
    <source>
        <dbReference type="ARBA" id="ARBA00010876"/>
    </source>
</evidence>
<evidence type="ECO:0000313" key="9">
    <source>
        <dbReference type="Proteomes" id="UP001176468"/>
    </source>
</evidence>
<keyword evidence="2 5" id="KW-0413">Isomerase</keyword>
<comment type="catalytic activity">
    <reaction evidence="5">
        <text>a uridine in RNA = a pseudouridine in RNA</text>
        <dbReference type="Rhea" id="RHEA:48348"/>
        <dbReference type="Rhea" id="RHEA-COMP:12068"/>
        <dbReference type="Rhea" id="RHEA-COMP:12069"/>
        <dbReference type="ChEBI" id="CHEBI:65314"/>
        <dbReference type="ChEBI" id="CHEBI:65315"/>
    </reaction>
</comment>
<evidence type="ECO:0000256" key="3">
    <source>
        <dbReference type="ARBA" id="ARBA00036882"/>
    </source>
</evidence>
<dbReference type="PROSITE" id="PS50889">
    <property type="entry name" value="S4"/>
    <property type="match status" value="1"/>
</dbReference>
<dbReference type="Gene3D" id="3.10.290.10">
    <property type="entry name" value="RNA-binding S4 domain"/>
    <property type="match status" value="1"/>
</dbReference>
<dbReference type="InterPro" id="IPR006145">
    <property type="entry name" value="PsdUridine_synth_RsuA/RluA"/>
</dbReference>
<dbReference type="InterPro" id="IPR006225">
    <property type="entry name" value="PsdUridine_synth_RluC/D"/>
</dbReference>
<proteinExistence type="inferred from homology"/>
<comment type="caution">
    <text evidence="8">The sequence shown here is derived from an EMBL/GenBank/DDBJ whole genome shotgun (WGS) entry which is preliminary data.</text>
</comment>
<dbReference type="PANTHER" id="PTHR21600">
    <property type="entry name" value="MITOCHONDRIAL RNA PSEUDOURIDINE SYNTHASE"/>
    <property type="match status" value="1"/>
</dbReference>
<dbReference type="InterPro" id="IPR036986">
    <property type="entry name" value="S4_RNA-bd_sf"/>
</dbReference>
<dbReference type="NCBIfam" id="TIGR00005">
    <property type="entry name" value="rluA_subfam"/>
    <property type="match status" value="1"/>
</dbReference>
<dbReference type="PANTHER" id="PTHR21600:SF44">
    <property type="entry name" value="RIBOSOMAL LARGE SUBUNIT PSEUDOURIDINE SYNTHASE D"/>
    <property type="match status" value="1"/>
</dbReference>
<feature type="compositionally biased region" description="Basic residues" evidence="6">
    <location>
        <begin position="335"/>
        <end position="351"/>
    </location>
</feature>
<dbReference type="Gene3D" id="3.30.2350.10">
    <property type="entry name" value="Pseudouridine synthase"/>
    <property type="match status" value="1"/>
</dbReference>